<dbReference type="Proteomes" id="UP001377168">
    <property type="component" value="Unassembled WGS sequence"/>
</dbReference>
<protein>
    <submittedName>
        <fullName evidence="1">TspO/MBR family protein</fullName>
    </submittedName>
</protein>
<evidence type="ECO:0000313" key="2">
    <source>
        <dbReference type="Proteomes" id="UP001377168"/>
    </source>
</evidence>
<name>A0ACC6Q6P9_9ACTN</name>
<proteinExistence type="predicted"/>
<gene>
    <name evidence="1" type="ORF">WKI67_39230</name>
</gene>
<evidence type="ECO:0000313" key="1">
    <source>
        <dbReference type="EMBL" id="MEJ8639393.1"/>
    </source>
</evidence>
<reference evidence="1" key="1">
    <citation type="submission" date="2024-03" db="EMBL/GenBank/DDBJ databases">
        <title>Novel Streptomyces species of biotechnological and ecological value are a feature of Machair soil.</title>
        <authorList>
            <person name="Prole J.R."/>
            <person name="Goodfellow M."/>
            <person name="Allenby N."/>
            <person name="Ward A.C."/>
        </authorList>
    </citation>
    <scope>NUCLEOTIDE SEQUENCE</scope>
    <source>
        <strain evidence="1">MS2.AVA.5</strain>
    </source>
</reference>
<organism evidence="1 2">
    <name type="scientific">Streptomyces achmelvichensis</name>
    <dbReference type="NCBI Taxonomy" id="3134111"/>
    <lineage>
        <taxon>Bacteria</taxon>
        <taxon>Bacillati</taxon>
        <taxon>Actinomycetota</taxon>
        <taxon>Actinomycetes</taxon>
        <taxon>Kitasatosporales</taxon>
        <taxon>Streptomycetaceae</taxon>
        <taxon>Streptomyces</taxon>
    </lineage>
</organism>
<keyword evidence="2" id="KW-1185">Reference proteome</keyword>
<comment type="caution">
    <text evidence="1">The sequence shown here is derived from an EMBL/GenBank/DDBJ whole genome shotgun (WGS) entry which is preliminary data.</text>
</comment>
<sequence>MRLISERTDPGSRVRWKYYVAAGTAVAATAVAGSIAVDPTTSWYRALSKPRWQPPPWAFGAVWTPLYASIAWAGGRALDRASPPDRKPLAIGLAVNLTLNAAWNWLFFRARSPRAGLLGTLALDLSNTHLLVRTALSSRSAGAALVPYAAWCAFATVLNADLARRNPRGVRLRSA</sequence>
<dbReference type="EMBL" id="JBBKAJ010000022">
    <property type="protein sequence ID" value="MEJ8639393.1"/>
    <property type="molecule type" value="Genomic_DNA"/>
</dbReference>
<accession>A0ACC6Q6P9</accession>